<evidence type="ECO:0000313" key="8">
    <source>
        <dbReference type="Proteomes" id="UP000053447"/>
    </source>
</evidence>
<feature type="domain" description="Fe2OG dioxygenase" evidence="5">
    <location>
        <begin position="226"/>
        <end position="332"/>
    </location>
</feature>
<reference evidence="8" key="1">
    <citation type="journal article" date="2016" name="Nat. Commun.">
        <title>Genome analysis of three Pneumocystis species reveals adaptation mechanisms to life exclusively in mammalian hosts.</title>
        <authorList>
            <person name="Ma L."/>
            <person name="Chen Z."/>
            <person name="Huang D.W."/>
            <person name="Kutty G."/>
            <person name="Ishihara M."/>
            <person name="Wang H."/>
            <person name="Abouelleil A."/>
            <person name="Bishop L."/>
            <person name="Davey E."/>
            <person name="Deng R."/>
            <person name="Deng X."/>
            <person name="Fan L."/>
            <person name="Fantoni G."/>
            <person name="Fitzgerald M."/>
            <person name="Gogineni E."/>
            <person name="Goldberg J.M."/>
            <person name="Handley G."/>
            <person name="Hu X."/>
            <person name="Huber C."/>
            <person name="Jiao X."/>
            <person name="Jones K."/>
            <person name="Levin J.Z."/>
            <person name="Liu Y."/>
            <person name="Macdonald P."/>
            <person name="Melnikov A."/>
            <person name="Raley C."/>
            <person name="Sassi M."/>
            <person name="Sherman B.T."/>
            <person name="Song X."/>
            <person name="Sykes S."/>
            <person name="Tran B."/>
            <person name="Walsh L."/>
            <person name="Xia Y."/>
            <person name="Yang J."/>
            <person name="Young S."/>
            <person name="Zeng Q."/>
            <person name="Zheng X."/>
            <person name="Stephens R."/>
            <person name="Nusbaum C."/>
            <person name="Birren B.W."/>
            <person name="Azadi P."/>
            <person name="Lempicki R.A."/>
            <person name="Cuomo C.A."/>
            <person name="Kovacs J.A."/>
        </authorList>
    </citation>
    <scope>NUCLEOTIDE SEQUENCE [LARGE SCALE GENOMIC DNA]</scope>
    <source>
        <strain evidence="8">RU7</strain>
    </source>
</reference>
<dbReference type="InterPro" id="IPR037151">
    <property type="entry name" value="AlkB-like_sf"/>
</dbReference>
<dbReference type="AlphaFoldDB" id="A0A0W4ZQ12"/>
<dbReference type="EMBL" id="LFWA01000007">
    <property type="protein sequence ID" value="KTW30459.1"/>
    <property type="molecule type" value="Genomic_DNA"/>
</dbReference>
<accession>A0A0W4ZQ12</accession>
<dbReference type="PANTHER" id="PTHR31212">
    <property type="entry name" value="ALPHA-KETOGLUTARATE-DEPENDENT DIOXYGENASE ALKB HOMOLOG 3"/>
    <property type="match status" value="1"/>
</dbReference>
<evidence type="ECO:0000313" key="7">
    <source>
        <dbReference type="EMBL" id="KTW30459.1"/>
    </source>
</evidence>
<keyword evidence="1" id="KW-0479">Metal-binding</keyword>
<dbReference type="OrthoDB" id="545910at2759"/>
<comment type="caution">
    <text evidence="7">The sequence shown here is derived from an EMBL/GenBank/DDBJ whole genome shotgun (WGS) entry which is preliminary data.</text>
</comment>
<evidence type="ECO:0000256" key="2">
    <source>
        <dbReference type="ARBA" id="ARBA00022771"/>
    </source>
</evidence>
<evidence type="ECO:0000259" key="5">
    <source>
        <dbReference type="PROSITE" id="PS51471"/>
    </source>
</evidence>
<feature type="domain" description="GRF-type" evidence="6">
    <location>
        <begin position="343"/>
        <end position="390"/>
    </location>
</feature>
<dbReference type="VEuPathDB" id="FungiDB:T551_01742"/>
<dbReference type="PROSITE" id="PS51999">
    <property type="entry name" value="ZF_GRF"/>
    <property type="match status" value="1"/>
</dbReference>
<organism evidence="7 8">
    <name type="scientific">Pneumocystis jirovecii (strain RU7)</name>
    <name type="common">Human pneumocystis pneumonia agent</name>
    <dbReference type="NCBI Taxonomy" id="1408657"/>
    <lineage>
        <taxon>Eukaryota</taxon>
        <taxon>Fungi</taxon>
        <taxon>Dikarya</taxon>
        <taxon>Ascomycota</taxon>
        <taxon>Taphrinomycotina</taxon>
        <taxon>Pneumocystomycetes</taxon>
        <taxon>Pneumocystaceae</taxon>
        <taxon>Pneumocystis</taxon>
    </lineage>
</organism>
<dbReference type="Pfam" id="PF13532">
    <property type="entry name" value="2OG-FeII_Oxy_2"/>
    <property type="match status" value="1"/>
</dbReference>
<dbReference type="Gene3D" id="2.60.120.590">
    <property type="entry name" value="Alpha-ketoglutarate-dependent dioxygenase AlkB-like"/>
    <property type="match status" value="1"/>
</dbReference>
<dbReference type="PANTHER" id="PTHR31212:SF4">
    <property type="entry name" value="ALPHA-KETOGLUTARATE-DEPENDENT DIOXYGENASE ALKB HOMOLOG 3"/>
    <property type="match status" value="1"/>
</dbReference>
<protein>
    <submittedName>
        <fullName evidence="7">Uncharacterized protein</fullName>
    </submittedName>
</protein>
<keyword evidence="8" id="KW-1185">Reference proteome</keyword>
<dbReference type="GeneID" id="28940260"/>
<dbReference type="STRING" id="1408657.A0A0W4ZQ12"/>
<dbReference type="InterPro" id="IPR005123">
    <property type="entry name" value="Oxoglu/Fe-dep_dioxygenase_dom"/>
</dbReference>
<dbReference type="PROSITE" id="PS51471">
    <property type="entry name" value="FE2OG_OXY"/>
    <property type="match status" value="1"/>
</dbReference>
<dbReference type="InterPro" id="IPR010666">
    <property type="entry name" value="Znf_GRF"/>
</dbReference>
<dbReference type="InterPro" id="IPR027450">
    <property type="entry name" value="AlkB-like"/>
</dbReference>
<keyword evidence="3" id="KW-0862">Zinc</keyword>
<name>A0A0W4ZQ12_PNEJ7</name>
<dbReference type="SUPFAM" id="SSF51197">
    <property type="entry name" value="Clavaminate synthase-like"/>
    <property type="match status" value="1"/>
</dbReference>
<evidence type="ECO:0000256" key="1">
    <source>
        <dbReference type="ARBA" id="ARBA00022723"/>
    </source>
</evidence>
<gene>
    <name evidence="7" type="ORF">T551_01742</name>
</gene>
<evidence type="ECO:0000256" key="4">
    <source>
        <dbReference type="PROSITE-ProRule" id="PRU01343"/>
    </source>
</evidence>
<dbReference type="GO" id="GO:0006307">
    <property type="term" value="P:DNA alkylation repair"/>
    <property type="evidence" value="ECO:0007669"/>
    <property type="project" value="InterPro"/>
</dbReference>
<proteinExistence type="predicted"/>
<dbReference type="InterPro" id="IPR032854">
    <property type="entry name" value="ALKBH3"/>
</dbReference>
<sequence>MDKITCNIDDNDTEMKLGILASIFPDDSVHMLLEKLIENDGSVQNILNASLNSCLKNKNIFPKLKKQRKIDEFIEKREYKCRCLSLAKQDLSASSLPIKMQRNDSLDVLKRTNTHVLHLYFSEQIAKLTLCTLIPNVLPHEMANSLLLKMLKESETWKRREFRLFERNVISPHKSCYYLHFDENGLLKQKPFPEEMNEARILVKDIVNKVISSRKRLEYQDSSEWDPNFAVANLYANAKENVGYHSDELSYIGPMPTIACISLGAEREFRLKCASLECHESIKSIHLPHNSLLIMHPPCQEIYKHSIHPAHTITPHPVSGTARISITYRFCRKTYQPKYIPKCKCGVPCVLRCVQKKENTKGKYFWSCNTDKLINGNGKKCQFFQWAEFTQNGENLLAYQKHDEIMS</sequence>
<evidence type="ECO:0000259" key="6">
    <source>
        <dbReference type="PROSITE" id="PS51999"/>
    </source>
</evidence>
<keyword evidence="2 4" id="KW-0863">Zinc-finger</keyword>
<dbReference type="Proteomes" id="UP000053447">
    <property type="component" value="Unassembled WGS sequence"/>
</dbReference>
<dbReference type="RefSeq" id="XP_018229750.1">
    <property type="nucleotide sequence ID" value="XM_018374005.1"/>
</dbReference>
<evidence type="ECO:0000256" key="3">
    <source>
        <dbReference type="ARBA" id="ARBA00022833"/>
    </source>
</evidence>
<dbReference type="GO" id="GO:0051213">
    <property type="term" value="F:dioxygenase activity"/>
    <property type="evidence" value="ECO:0007669"/>
    <property type="project" value="InterPro"/>
</dbReference>
<dbReference type="GO" id="GO:0008270">
    <property type="term" value="F:zinc ion binding"/>
    <property type="evidence" value="ECO:0007669"/>
    <property type="project" value="UniProtKB-KW"/>
</dbReference>
<dbReference type="Pfam" id="PF06839">
    <property type="entry name" value="Zn_ribbon_GRF"/>
    <property type="match status" value="1"/>
</dbReference>